<keyword evidence="5" id="KW-0406">Ion transport</keyword>
<dbReference type="GO" id="GO:0005249">
    <property type="term" value="F:voltage-gated potassium channel activity"/>
    <property type="evidence" value="ECO:0007669"/>
    <property type="project" value="InterPro"/>
</dbReference>
<dbReference type="InterPro" id="IPR027359">
    <property type="entry name" value="Volt_channel_dom_sf"/>
</dbReference>
<evidence type="ECO:0000259" key="10">
    <source>
        <dbReference type="Pfam" id="PF07885"/>
    </source>
</evidence>
<dbReference type="GO" id="GO:0008076">
    <property type="term" value="C:voltage-gated potassium channel complex"/>
    <property type="evidence" value="ECO:0007669"/>
    <property type="project" value="InterPro"/>
</dbReference>
<evidence type="ECO:0000256" key="2">
    <source>
        <dbReference type="ARBA" id="ARBA00022448"/>
    </source>
</evidence>
<dbReference type="PANTHER" id="PTHR11537">
    <property type="entry name" value="VOLTAGE-GATED POTASSIUM CHANNEL"/>
    <property type="match status" value="1"/>
</dbReference>
<evidence type="ECO:0000313" key="11">
    <source>
        <dbReference type="EMBL" id="AYF93022.1"/>
    </source>
</evidence>
<evidence type="ECO:0000256" key="4">
    <source>
        <dbReference type="ARBA" id="ARBA00022989"/>
    </source>
</evidence>
<protein>
    <submittedName>
        <fullName evidence="11">Ion transporter</fullName>
    </submittedName>
</protein>
<dbReference type="AlphaFoldDB" id="A0A387AQG8"/>
<dbReference type="OrthoDB" id="9785285at2"/>
<keyword evidence="4 9" id="KW-1133">Transmembrane helix</keyword>
<evidence type="ECO:0000256" key="6">
    <source>
        <dbReference type="ARBA" id="ARBA00023136"/>
    </source>
</evidence>
<dbReference type="KEGG" id="abom:D7I45_05895"/>
<dbReference type="Gene3D" id="1.10.287.70">
    <property type="match status" value="1"/>
</dbReference>
<evidence type="ECO:0000256" key="9">
    <source>
        <dbReference type="SAM" id="Phobius"/>
    </source>
</evidence>
<dbReference type="Pfam" id="PF07885">
    <property type="entry name" value="Ion_trans_2"/>
    <property type="match status" value="1"/>
</dbReference>
<dbReference type="GO" id="GO:0001508">
    <property type="term" value="P:action potential"/>
    <property type="evidence" value="ECO:0007669"/>
    <property type="project" value="TreeGrafter"/>
</dbReference>
<comment type="subcellular location">
    <subcellularLocation>
        <location evidence="1">Membrane</location>
        <topology evidence="1">Multi-pass membrane protein</topology>
    </subcellularLocation>
</comment>
<keyword evidence="8" id="KW-0175">Coiled coil</keyword>
<feature type="transmembrane region" description="Helical" evidence="9">
    <location>
        <begin position="129"/>
        <end position="150"/>
    </location>
</feature>
<dbReference type="InterPro" id="IPR028325">
    <property type="entry name" value="VG_K_chnl"/>
</dbReference>
<dbReference type="SUPFAM" id="SSF81324">
    <property type="entry name" value="Voltage-gated potassium channels"/>
    <property type="match status" value="1"/>
</dbReference>
<reference evidence="11 12" key="1">
    <citation type="submission" date="2018-09" db="EMBL/GenBank/DDBJ databases">
        <title>Genome sequencing of strain BHWM-4.</title>
        <authorList>
            <person name="Heo J."/>
            <person name="Kim S.-J."/>
            <person name="Kwon S.-W."/>
        </authorList>
    </citation>
    <scope>NUCLEOTIDE SEQUENCE [LARGE SCALE GENOMIC DNA]</scope>
    <source>
        <strain evidence="11 12">BHWM-4</strain>
    </source>
</reference>
<dbReference type="PRINTS" id="PR00169">
    <property type="entry name" value="KCHANNEL"/>
</dbReference>
<dbReference type="Proteomes" id="UP000272003">
    <property type="component" value="Chromosome"/>
</dbReference>
<proteinExistence type="predicted"/>
<evidence type="ECO:0000256" key="3">
    <source>
        <dbReference type="ARBA" id="ARBA00022692"/>
    </source>
</evidence>
<sequence length="253" mass="28986">MRSFKNPHVELIYDIFIVFIAIFSVALVGLDYLHVINIYHGGLALAYYSIWIFYIIDYIVGLALAKNHKRFLLETSLDLISLIPAHPIFVVFRLYRVIRIIRYYNLFWKFGWDGRFTGGLHRFIYDTGFIYLFSISIVILIFSALIYSHFEQHNLSTSLWWAITTATTVGYGDISPQTVGGKLIAGFLMFGGIGFIGLLTSTITDFFTHGENDATDDKIDKLTEQIELLTKEVHSLQKEVHKKSTPKKGAKKK</sequence>
<keyword evidence="12" id="KW-1185">Reference proteome</keyword>
<evidence type="ECO:0000256" key="1">
    <source>
        <dbReference type="ARBA" id="ARBA00004141"/>
    </source>
</evidence>
<feature type="domain" description="Potassium channel" evidence="10">
    <location>
        <begin position="136"/>
        <end position="208"/>
    </location>
</feature>
<dbReference type="InterPro" id="IPR013099">
    <property type="entry name" value="K_chnl_dom"/>
</dbReference>
<accession>A0A387AQG8</accession>
<keyword evidence="7" id="KW-0407">Ion channel</keyword>
<feature type="transmembrane region" description="Helical" evidence="9">
    <location>
        <begin position="45"/>
        <end position="65"/>
    </location>
</feature>
<evidence type="ECO:0000313" key="12">
    <source>
        <dbReference type="Proteomes" id="UP000272003"/>
    </source>
</evidence>
<gene>
    <name evidence="11" type="ORF">D7I45_05895</name>
</gene>
<keyword evidence="3 9" id="KW-0812">Transmembrane</keyword>
<feature type="transmembrane region" description="Helical" evidence="9">
    <location>
        <begin position="12"/>
        <end position="33"/>
    </location>
</feature>
<evidence type="ECO:0000256" key="5">
    <source>
        <dbReference type="ARBA" id="ARBA00023065"/>
    </source>
</evidence>
<feature type="coiled-coil region" evidence="8">
    <location>
        <begin position="212"/>
        <end position="239"/>
    </location>
</feature>
<dbReference type="PANTHER" id="PTHR11537:SF254">
    <property type="entry name" value="POTASSIUM VOLTAGE-GATED CHANNEL PROTEIN SHAB"/>
    <property type="match status" value="1"/>
</dbReference>
<name>A0A387AQG8_9LACO</name>
<organism evidence="11 12">
    <name type="scientific">Apilactobacillus bombintestini</name>
    <dbReference type="NCBI Taxonomy" id="2419772"/>
    <lineage>
        <taxon>Bacteria</taxon>
        <taxon>Bacillati</taxon>
        <taxon>Bacillota</taxon>
        <taxon>Bacilli</taxon>
        <taxon>Lactobacillales</taxon>
        <taxon>Lactobacillaceae</taxon>
        <taxon>Apilactobacillus</taxon>
    </lineage>
</organism>
<keyword evidence="6 9" id="KW-0472">Membrane</keyword>
<keyword evidence="2" id="KW-0813">Transport</keyword>
<evidence type="ECO:0000256" key="7">
    <source>
        <dbReference type="ARBA" id="ARBA00023303"/>
    </source>
</evidence>
<dbReference type="Gene3D" id="1.20.120.350">
    <property type="entry name" value="Voltage-gated potassium channels. Chain C"/>
    <property type="match status" value="1"/>
</dbReference>
<feature type="transmembrane region" description="Helical" evidence="9">
    <location>
        <begin position="183"/>
        <end position="203"/>
    </location>
</feature>
<feature type="transmembrane region" description="Helical" evidence="9">
    <location>
        <begin position="77"/>
        <end position="95"/>
    </location>
</feature>
<dbReference type="EMBL" id="CP032626">
    <property type="protein sequence ID" value="AYF93022.1"/>
    <property type="molecule type" value="Genomic_DNA"/>
</dbReference>
<dbReference type="RefSeq" id="WP_120784786.1">
    <property type="nucleotide sequence ID" value="NZ_CP032626.1"/>
</dbReference>
<evidence type="ECO:0000256" key="8">
    <source>
        <dbReference type="SAM" id="Coils"/>
    </source>
</evidence>